<dbReference type="InterPro" id="IPR013225">
    <property type="entry name" value="PaaX_C"/>
</dbReference>
<dbReference type="InterPro" id="IPR048846">
    <property type="entry name" value="PaaX-like_central"/>
</dbReference>
<dbReference type="PANTHER" id="PTHR30319">
    <property type="entry name" value="PHENYLACETIC ACID REGULATOR-RELATED TRANSCRIPTIONAL REPRESSOR"/>
    <property type="match status" value="1"/>
</dbReference>
<feature type="domain" description="Transcriptional repressor PaaX-like C-terminal" evidence="1">
    <location>
        <begin position="186"/>
        <end position="267"/>
    </location>
</feature>
<name>A0A6C2U4C5_PONDE</name>
<protein>
    <submittedName>
        <fullName evidence="3">Uncharacterized protein</fullName>
    </submittedName>
</protein>
<reference evidence="3 4" key="1">
    <citation type="submission" date="2019-04" db="EMBL/GenBank/DDBJ databases">
        <authorList>
            <person name="Van Vliet M D."/>
        </authorList>
    </citation>
    <scope>NUCLEOTIDE SEQUENCE [LARGE SCALE GENOMIC DNA]</scope>
    <source>
        <strain evidence="3 4">F1</strain>
    </source>
</reference>
<sequence>MKWEPFHHPDLSLPVVRRKVGQELATLLKDTGAMILSKGASDFYGHCYPNQEAFRKSIARLRKQGLVVTPHTDGTMPGLELTPEGEARLPAYYKPDKLWSKPWNHWWYVLVFDIPEKDRDYRNKLRAFLKTLRMGCLQQSVWITPRDIRPEYDDLDHAAAVDSIAHLFESKTVLGHGNQSVVLEAWDFDALQEIQNHYLAYAEKNLSLLEGNRFSPAELMQLLRMDNLAYSQAMTNDPLLPNELLPESYTGKQVFARHQALGKRIAEQIEPH</sequence>
<dbReference type="EMBL" id="CAAHFG010000002">
    <property type="protein sequence ID" value="VGO14918.1"/>
    <property type="molecule type" value="Genomic_DNA"/>
</dbReference>
<dbReference type="GO" id="GO:0006351">
    <property type="term" value="P:DNA-templated transcription"/>
    <property type="evidence" value="ECO:0007669"/>
    <property type="project" value="TreeGrafter"/>
</dbReference>
<keyword evidence="4" id="KW-1185">Reference proteome</keyword>
<gene>
    <name evidence="3" type="ORF">PDESU_03488</name>
</gene>
<dbReference type="PANTHER" id="PTHR30319:SF1">
    <property type="entry name" value="TRANSCRIPTIONAL REPRESSOR PAAX"/>
    <property type="match status" value="1"/>
</dbReference>
<dbReference type="Gene3D" id="3.30.70.2650">
    <property type="match status" value="1"/>
</dbReference>
<dbReference type="RefSeq" id="WP_168442356.1">
    <property type="nucleotide sequence ID" value="NZ_CAAHFG010000002.1"/>
</dbReference>
<dbReference type="Proteomes" id="UP000366872">
    <property type="component" value="Unassembled WGS sequence"/>
</dbReference>
<dbReference type="Pfam" id="PF20803">
    <property type="entry name" value="PaaX_M"/>
    <property type="match status" value="1"/>
</dbReference>
<accession>A0A6C2U4C5</accession>
<dbReference type="AlphaFoldDB" id="A0A6C2U4C5"/>
<evidence type="ECO:0000313" key="4">
    <source>
        <dbReference type="Proteomes" id="UP000366872"/>
    </source>
</evidence>
<evidence type="ECO:0000259" key="2">
    <source>
        <dbReference type="Pfam" id="PF20803"/>
    </source>
</evidence>
<feature type="domain" description="Transcriptional repressor PaaX-like central Cas2-like" evidence="2">
    <location>
        <begin position="101"/>
        <end position="182"/>
    </location>
</feature>
<evidence type="ECO:0000313" key="3">
    <source>
        <dbReference type="EMBL" id="VGO14918.1"/>
    </source>
</evidence>
<dbReference type="Pfam" id="PF08223">
    <property type="entry name" value="PaaX_C"/>
    <property type="match status" value="1"/>
</dbReference>
<evidence type="ECO:0000259" key="1">
    <source>
        <dbReference type="Pfam" id="PF08223"/>
    </source>
</evidence>
<organism evidence="3 4">
    <name type="scientific">Pontiella desulfatans</name>
    <dbReference type="NCBI Taxonomy" id="2750659"/>
    <lineage>
        <taxon>Bacteria</taxon>
        <taxon>Pseudomonadati</taxon>
        <taxon>Kiritimatiellota</taxon>
        <taxon>Kiritimatiellia</taxon>
        <taxon>Kiritimatiellales</taxon>
        <taxon>Pontiellaceae</taxon>
        <taxon>Pontiella</taxon>
    </lineage>
</organism>
<proteinExistence type="predicted"/>